<sequence>MLKCHVVGVFFFCLNAESLTGLWPDLCLDCLTRPQAVIEEQGKFNKIWHFRGVGFFCGFFFLKKKNKIRESQKSNEREGKMNKILWSVFFFEKKSKIRESQKLKSNERESKMNKIMSFFFEKKIKSAKANPMNEKAK</sequence>
<evidence type="ECO:0000313" key="1">
    <source>
        <dbReference type="EMBL" id="RHZ73920.1"/>
    </source>
</evidence>
<keyword evidence="2" id="KW-1185">Reference proteome</keyword>
<dbReference type="EMBL" id="PQFF01000211">
    <property type="protein sequence ID" value="RHZ73920.1"/>
    <property type="molecule type" value="Genomic_DNA"/>
</dbReference>
<name>A0A397IMG5_9GLOM</name>
<dbReference type="Proteomes" id="UP000266861">
    <property type="component" value="Unassembled WGS sequence"/>
</dbReference>
<reference evidence="1 2" key="1">
    <citation type="submission" date="2018-08" db="EMBL/GenBank/DDBJ databases">
        <title>Genome and evolution of the arbuscular mycorrhizal fungus Diversispora epigaea (formerly Glomus versiforme) and its bacterial endosymbionts.</title>
        <authorList>
            <person name="Sun X."/>
            <person name="Fei Z."/>
            <person name="Harrison M."/>
        </authorList>
    </citation>
    <scope>NUCLEOTIDE SEQUENCE [LARGE SCALE GENOMIC DNA]</scope>
    <source>
        <strain evidence="1 2">IT104</strain>
    </source>
</reference>
<comment type="caution">
    <text evidence="1">The sequence shown here is derived from an EMBL/GenBank/DDBJ whole genome shotgun (WGS) entry which is preliminary data.</text>
</comment>
<evidence type="ECO:0000313" key="2">
    <source>
        <dbReference type="Proteomes" id="UP000266861"/>
    </source>
</evidence>
<proteinExistence type="predicted"/>
<dbReference type="AlphaFoldDB" id="A0A397IMG5"/>
<organism evidence="1 2">
    <name type="scientific">Diversispora epigaea</name>
    <dbReference type="NCBI Taxonomy" id="1348612"/>
    <lineage>
        <taxon>Eukaryota</taxon>
        <taxon>Fungi</taxon>
        <taxon>Fungi incertae sedis</taxon>
        <taxon>Mucoromycota</taxon>
        <taxon>Glomeromycotina</taxon>
        <taxon>Glomeromycetes</taxon>
        <taxon>Diversisporales</taxon>
        <taxon>Diversisporaceae</taxon>
        <taxon>Diversispora</taxon>
    </lineage>
</organism>
<accession>A0A397IMG5</accession>
<gene>
    <name evidence="1" type="ORF">Glove_228g77</name>
</gene>
<protein>
    <submittedName>
        <fullName evidence="1">Uncharacterized protein</fullName>
    </submittedName>
</protein>